<keyword evidence="2" id="KW-1185">Reference proteome</keyword>
<dbReference type="AlphaFoldDB" id="B9TDI9"/>
<dbReference type="InParanoid" id="B9TDI9"/>
<sequence length="68" mass="7240">MVVARTADPLPNRPNAHARLSAFADVRRSRDARLPPPVCCPSPCSACGRASGRRDSHPYVALESDGIA</sequence>
<dbReference type="EMBL" id="EQ978247">
    <property type="protein sequence ID" value="EEF26075.1"/>
    <property type="molecule type" value="Genomic_DNA"/>
</dbReference>
<name>B9TDI9_RICCO</name>
<organism evidence="1 2">
    <name type="scientific">Ricinus communis</name>
    <name type="common">Castor bean</name>
    <dbReference type="NCBI Taxonomy" id="3988"/>
    <lineage>
        <taxon>Eukaryota</taxon>
        <taxon>Viridiplantae</taxon>
        <taxon>Streptophyta</taxon>
        <taxon>Embryophyta</taxon>
        <taxon>Tracheophyta</taxon>
        <taxon>Spermatophyta</taxon>
        <taxon>Magnoliopsida</taxon>
        <taxon>eudicotyledons</taxon>
        <taxon>Gunneridae</taxon>
        <taxon>Pentapetalae</taxon>
        <taxon>rosids</taxon>
        <taxon>fabids</taxon>
        <taxon>Malpighiales</taxon>
        <taxon>Euphorbiaceae</taxon>
        <taxon>Acalyphoideae</taxon>
        <taxon>Acalypheae</taxon>
        <taxon>Ricinus</taxon>
    </lineage>
</organism>
<reference evidence="2" key="1">
    <citation type="journal article" date="2010" name="Nat. Biotechnol.">
        <title>Draft genome sequence of the oilseed species Ricinus communis.</title>
        <authorList>
            <person name="Chan A.P."/>
            <person name="Crabtree J."/>
            <person name="Zhao Q."/>
            <person name="Lorenzi H."/>
            <person name="Orvis J."/>
            <person name="Puiu D."/>
            <person name="Melake-Berhan A."/>
            <person name="Jones K.M."/>
            <person name="Redman J."/>
            <person name="Chen G."/>
            <person name="Cahoon E.B."/>
            <person name="Gedil M."/>
            <person name="Stanke M."/>
            <person name="Haas B.J."/>
            <person name="Wortman J.R."/>
            <person name="Fraser-Liggett C.M."/>
            <person name="Ravel J."/>
            <person name="Rabinowicz P.D."/>
        </authorList>
    </citation>
    <scope>NUCLEOTIDE SEQUENCE [LARGE SCALE GENOMIC DNA]</scope>
    <source>
        <strain evidence="2">cv. Hale</strain>
    </source>
</reference>
<protein>
    <submittedName>
        <fullName evidence="1">Uncharacterized protein</fullName>
    </submittedName>
</protein>
<dbReference type="Proteomes" id="UP000008311">
    <property type="component" value="Unassembled WGS sequence"/>
</dbReference>
<gene>
    <name evidence="1" type="ORF">RCOM_1933450</name>
</gene>
<accession>B9TDI9</accession>
<proteinExistence type="predicted"/>
<evidence type="ECO:0000313" key="2">
    <source>
        <dbReference type="Proteomes" id="UP000008311"/>
    </source>
</evidence>
<evidence type="ECO:0000313" key="1">
    <source>
        <dbReference type="EMBL" id="EEF26075.1"/>
    </source>
</evidence>